<evidence type="ECO:0000256" key="4">
    <source>
        <dbReference type="PROSITE-ProRule" id="PRU00335"/>
    </source>
</evidence>
<feature type="domain" description="HTH tetR-type" evidence="5">
    <location>
        <begin position="13"/>
        <end position="73"/>
    </location>
</feature>
<dbReference type="InterPro" id="IPR011075">
    <property type="entry name" value="TetR_C"/>
</dbReference>
<keyword evidence="2 4" id="KW-0238">DNA-binding</keyword>
<organism evidence="6 7">
    <name type="scientific">Pallidibacillus thermolactis</name>
    <dbReference type="NCBI Taxonomy" id="251051"/>
    <lineage>
        <taxon>Bacteria</taxon>
        <taxon>Bacillati</taxon>
        <taxon>Bacillota</taxon>
        <taxon>Bacilli</taxon>
        <taxon>Bacillales</taxon>
        <taxon>Bacillaceae</taxon>
        <taxon>Pallidibacillus</taxon>
    </lineage>
</organism>
<accession>A0ABT2WDG2</accession>
<dbReference type="SUPFAM" id="SSF46689">
    <property type="entry name" value="Homeodomain-like"/>
    <property type="match status" value="1"/>
</dbReference>
<evidence type="ECO:0000256" key="3">
    <source>
        <dbReference type="ARBA" id="ARBA00023163"/>
    </source>
</evidence>
<dbReference type="Gene3D" id="1.10.10.60">
    <property type="entry name" value="Homeodomain-like"/>
    <property type="match status" value="1"/>
</dbReference>
<dbReference type="Gene3D" id="1.10.357.10">
    <property type="entry name" value="Tetracycline Repressor, domain 2"/>
    <property type="match status" value="1"/>
</dbReference>
<dbReference type="Pfam" id="PF00440">
    <property type="entry name" value="TetR_N"/>
    <property type="match status" value="1"/>
</dbReference>
<dbReference type="InterPro" id="IPR001647">
    <property type="entry name" value="HTH_TetR"/>
</dbReference>
<protein>
    <submittedName>
        <fullName evidence="6">TetR/AcrR family transcriptional regulator</fullName>
    </submittedName>
</protein>
<proteinExistence type="predicted"/>
<evidence type="ECO:0000256" key="2">
    <source>
        <dbReference type="ARBA" id="ARBA00023125"/>
    </source>
</evidence>
<gene>
    <name evidence="6" type="ORF">OEV82_03600</name>
</gene>
<dbReference type="PROSITE" id="PS50977">
    <property type="entry name" value="HTH_TETR_2"/>
    <property type="match status" value="1"/>
</dbReference>
<keyword evidence="3" id="KW-0804">Transcription</keyword>
<evidence type="ECO:0000259" key="5">
    <source>
        <dbReference type="PROSITE" id="PS50977"/>
    </source>
</evidence>
<feature type="DNA-binding region" description="H-T-H motif" evidence="4">
    <location>
        <begin position="36"/>
        <end position="55"/>
    </location>
</feature>
<dbReference type="RefSeq" id="WP_263061056.1">
    <property type="nucleotide sequence ID" value="NZ_JAOUSE010000006.1"/>
</dbReference>
<evidence type="ECO:0000313" key="7">
    <source>
        <dbReference type="Proteomes" id="UP001208656"/>
    </source>
</evidence>
<evidence type="ECO:0000313" key="6">
    <source>
        <dbReference type="EMBL" id="MCU9593540.1"/>
    </source>
</evidence>
<sequence>MNKVGRNTRRRGDTLTEDIYKAAIELIKKVGYTNLTFQQIAQAAKTSRTVLYRRWKTTFELIYDIMVYKMKNTLGGELIDRIEDTGSLRGDLLQLLTLYQSVYIEVEHEIMNAILFELGQNNDKMSELEMNATNKNIFVMRKLLEFAKKRGEVIKEVSDETLTLPFDLIRMENILRQDGIDEKRLEVLVDEILLPVFLDNNPTSKGII</sequence>
<dbReference type="InterPro" id="IPR009057">
    <property type="entry name" value="Homeodomain-like_sf"/>
</dbReference>
<name>A0ABT2WDG2_9BACI</name>
<comment type="caution">
    <text evidence="6">The sequence shown here is derived from an EMBL/GenBank/DDBJ whole genome shotgun (WGS) entry which is preliminary data.</text>
</comment>
<dbReference type="Pfam" id="PF16859">
    <property type="entry name" value="TetR_C_11"/>
    <property type="match status" value="1"/>
</dbReference>
<keyword evidence="7" id="KW-1185">Reference proteome</keyword>
<dbReference type="SUPFAM" id="SSF48498">
    <property type="entry name" value="Tetracyclin repressor-like, C-terminal domain"/>
    <property type="match status" value="1"/>
</dbReference>
<dbReference type="EMBL" id="JAOUSE010000006">
    <property type="protein sequence ID" value="MCU9593540.1"/>
    <property type="molecule type" value="Genomic_DNA"/>
</dbReference>
<keyword evidence="1" id="KW-0805">Transcription regulation</keyword>
<evidence type="ECO:0000256" key="1">
    <source>
        <dbReference type="ARBA" id="ARBA00023015"/>
    </source>
</evidence>
<dbReference type="InterPro" id="IPR036271">
    <property type="entry name" value="Tet_transcr_reg_TetR-rel_C_sf"/>
</dbReference>
<reference evidence="6 7" key="1">
    <citation type="submission" date="2022-10" db="EMBL/GenBank/DDBJ databases">
        <title>Description of Fervidibacillus gen. nov. in the family Fervidibacillaceae fam. nov. with two species, Fervidibacillus albus sp. nov., and Fervidibacillus halotolerans sp. nov., isolated from tidal flat sediments.</title>
        <authorList>
            <person name="Kwon K.K."/>
            <person name="Yang S.-H."/>
        </authorList>
    </citation>
    <scope>NUCLEOTIDE SEQUENCE [LARGE SCALE GENOMIC DNA]</scope>
    <source>
        <strain evidence="6 7">DSM 23332</strain>
    </source>
</reference>
<dbReference type="Proteomes" id="UP001208656">
    <property type="component" value="Unassembled WGS sequence"/>
</dbReference>